<dbReference type="InterPro" id="IPR012340">
    <property type="entry name" value="NA-bd_OB-fold"/>
</dbReference>
<dbReference type="PANTHER" id="PTHR37296:SF1">
    <property type="entry name" value="CONSERVED VIRULENCE FACTOR B"/>
    <property type="match status" value="1"/>
</dbReference>
<evidence type="ECO:0000259" key="3">
    <source>
        <dbReference type="Pfam" id="PF17783"/>
    </source>
</evidence>
<comment type="caution">
    <text evidence="4">The sequence shown here is derived from an EMBL/GenBank/DDBJ whole genome shotgun (WGS) entry which is preliminary data.</text>
</comment>
<dbReference type="PANTHER" id="PTHR37296">
    <property type="entry name" value="CONSERVED VIRULENCE FACTOR B"/>
    <property type="match status" value="1"/>
</dbReference>
<comment type="similarity">
    <text evidence="1">Belongs to the CvfB family.</text>
</comment>
<proteinExistence type="inferred from homology"/>
<evidence type="ECO:0000259" key="2">
    <source>
        <dbReference type="Pfam" id="PF13509"/>
    </source>
</evidence>
<protein>
    <submittedName>
        <fullName evidence="4">S1-like domain-containing RNA-binding protein</fullName>
    </submittedName>
</protein>
<accession>A0ABU9SVN5</accession>
<dbReference type="Gene3D" id="2.40.50.140">
    <property type="entry name" value="Nucleic acid-binding proteins"/>
    <property type="match status" value="1"/>
</dbReference>
<keyword evidence="5" id="KW-1185">Reference proteome</keyword>
<dbReference type="Pfam" id="PF17783">
    <property type="entry name" value="WHD_CvfB"/>
    <property type="match status" value="1"/>
</dbReference>
<sequence>MLQIGKFNSLNVIKQVPFGFYLDGGDDGEVLLPTKFAAEDCKIGDTCHVFIYHDSDSRLIATTQTPLAEVDECAFLKVVSVNNVGAFLDWGIDKDILVPYSEQDFPMAEGVSYVVFVYFDDETGKVAASTRLRDFLFEEGQNFAPKQEVDLLICGRTDMGYKAVINGSHLGLIFKDEVFKPLRMGERTTGFIKRIREDNKIDLCFQFHDDGARKDLAEQIIDDLEAHGGISTLTDKSSAQEISKRFNVSKNVYKKALGALYKQKRILLDKSKITLIK</sequence>
<feature type="domain" description="Conserved virulence factor B first S1" evidence="2">
    <location>
        <begin position="76"/>
        <end position="128"/>
    </location>
</feature>
<dbReference type="InterPro" id="IPR039566">
    <property type="entry name" value="CvfB_S1_st"/>
</dbReference>
<dbReference type="EMBL" id="JBBMQS010000005">
    <property type="protein sequence ID" value="MEM5497571.1"/>
    <property type="molecule type" value="Genomic_DNA"/>
</dbReference>
<dbReference type="InterPro" id="IPR036388">
    <property type="entry name" value="WH-like_DNA-bd_sf"/>
</dbReference>
<evidence type="ECO:0000256" key="1">
    <source>
        <dbReference type="PIRNR" id="PIRNR012524"/>
    </source>
</evidence>
<dbReference type="Pfam" id="PF13509">
    <property type="entry name" value="S1_2"/>
    <property type="match status" value="2"/>
</dbReference>
<dbReference type="InterPro" id="IPR014464">
    <property type="entry name" value="CvfB_fam"/>
</dbReference>
<evidence type="ECO:0000313" key="4">
    <source>
        <dbReference type="EMBL" id="MEM5497571.1"/>
    </source>
</evidence>
<feature type="domain" description="Conserved virulence factor B first S1" evidence="2">
    <location>
        <begin position="4"/>
        <end position="64"/>
    </location>
</feature>
<feature type="domain" description="Conserved virulence factor B-like winged helix" evidence="3">
    <location>
        <begin position="218"/>
        <end position="275"/>
    </location>
</feature>
<dbReference type="RefSeq" id="WP_033184839.1">
    <property type="nucleotide sequence ID" value="NZ_JBBMQS010000005.1"/>
</dbReference>
<organism evidence="4 5">
    <name type="scientific">Paraglaciecola mesophila</name>
    <dbReference type="NCBI Taxonomy" id="197222"/>
    <lineage>
        <taxon>Bacteria</taxon>
        <taxon>Pseudomonadati</taxon>
        <taxon>Pseudomonadota</taxon>
        <taxon>Gammaproteobacteria</taxon>
        <taxon>Alteromonadales</taxon>
        <taxon>Alteromonadaceae</taxon>
        <taxon>Paraglaciecola</taxon>
    </lineage>
</organism>
<dbReference type="Proteomes" id="UP001461163">
    <property type="component" value="Unassembled WGS sequence"/>
</dbReference>
<dbReference type="InterPro" id="IPR040764">
    <property type="entry name" value="CvfB_WH"/>
</dbReference>
<evidence type="ECO:0000313" key="5">
    <source>
        <dbReference type="Proteomes" id="UP001461163"/>
    </source>
</evidence>
<gene>
    <name evidence="4" type="ORF">WNY77_09225</name>
</gene>
<dbReference type="PIRSF" id="PIRSF012524">
    <property type="entry name" value="YitL_S1"/>
    <property type="match status" value="1"/>
</dbReference>
<reference evidence="4 5" key="1">
    <citation type="submission" date="2024-03" db="EMBL/GenBank/DDBJ databases">
        <title>Community enrichment and isolation of bacterial strains for fucoidan degradation.</title>
        <authorList>
            <person name="Sichert A."/>
        </authorList>
    </citation>
    <scope>NUCLEOTIDE SEQUENCE [LARGE SCALE GENOMIC DNA]</scope>
    <source>
        <strain evidence="4 5">AS12</strain>
    </source>
</reference>
<name>A0ABU9SVN5_9ALTE</name>
<dbReference type="Gene3D" id="1.10.10.10">
    <property type="entry name" value="Winged helix-like DNA-binding domain superfamily/Winged helix DNA-binding domain"/>
    <property type="match status" value="1"/>
</dbReference>